<dbReference type="Gene3D" id="3.40.50.2000">
    <property type="entry name" value="Glycogen Phosphorylase B"/>
    <property type="match status" value="2"/>
</dbReference>
<evidence type="ECO:0000259" key="2">
    <source>
        <dbReference type="Pfam" id="PF13439"/>
    </source>
</evidence>
<organism evidence="3 4">
    <name type="scientific">Candidatus Roizmanbacteria bacterium RIFCSPLOWO2_01_FULL_38_11</name>
    <dbReference type="NCBI Taxonomy" id="1802060"/>
    <lineage>
        <taxon>Bacteria</taxon>
        <taxon>Candidatus Roizmaniibacteriota</taxon>
    </lineage>
</organism>
<dbReference type="SUPFAM" id="SSF53756">
    <property type="entry name" value="UDP-Glycosyltransferase/glycogen phosphorylase"/>
    <property type="match status" value="1"/>
</dbReference>
<dbReference type="InterPro" id="IPR028098">
    <property type="entry name" value="Glyco_trans_4-like_N"/>
</dbReference>
<dbReference type="PANTHER" id="PTHR45947">
    <property type="entry name" value="SULFOQUINOVOSYL TRANSFERASE SQD2"/>
    <property type="match status" value="1"/>
</dbReference>
<feature type="domain" description="Glycosyl transferase family 1" evidence="1">
    <location>
        <begin position="202"/>
        <end position="348"/>
    </location>
</feature>
<dbReference type="Pfam" id="PF00534">
    <property type="entry name" value="Glycos_transf_1"/>
    <property type="match status" value="1"/>
</dbReference>
<protein>
    <recommendedName>
        <fullName evidence="5">Glycosyl transferase family 1 domain-containing protein</fullName>
    </recommendedName>
</protein>
<comment type="caution">
    <text evidence="3">The sequence shown here is derived from an EMBL/GenBank/DDBJ whole genome shotgun (WGS) entry which is preliminary data.</text>
</comment>
<gene>
    <name evidence="3" type="ORF">A2957_01455</name>
</gene>
<name>A0A1F7IPH5_9BACT</name>
<dbReference type="STRING" id="1802060.A2957_01455"/>
<feature type="domain" description="Glycosyltransferase subfamily 4-like N-terminal" evidence="2">
    <location>
        <begin position="13"/>
        <end position="189"/>
    </location>
</feature>
<proteinExistence type="predicted"/>
<dbReference type="EMBL" id="MGAK01000004">
    <property type="protein sequence ID" value="OGK45256.1"/>
    <property type="molecule type" value="Genomic_DNA"/>
</dbReference>
<dbReference type="Pfam" id="PF13439">
    <property type="entry name" value="Glyco_transf_4"/>
    <property type="match status" value="1"/>
</dbReference>
<sequence length="372" mass="43544">MKIALVHDHFFEFGGAERVMLALKELFPAADVYTAAYNNDILKQHVSNIHEWNIKTSWAAHIPFFNKLYSPLRFLTPWIWESFNLSGYDLIISSSGWFMSKGVITKPPTKHICYIHHQPKYLYYYETSLEWQKYKLIKIYGHFINHFLRMWDYISSQRPDYFIANSDETKRRVKKFYRRDAYVIYPPVNIPLKVNLDVGLLKKRTYFITLSRLVKTKNIDLLIKSSEKLNIKFKIIGKGRDENYLRKIARENVEFLGQVSDEEFEDLYKNAKAFLFAAKDEEFGIAPIEAMGYGVPVIAYKSGGLKETVRDGINGYLFSDLTLDSISEKINDIISLSEKEYSKMCENAHLESQRYSMGSFRNKINEIIEMAV</sequence>
<dbReference type="InterPro" id="IPR001296">
    <property type="entry name" value="Glyco_trans_1"/>
</dbReference>
<evidence type="ECO:0000313" key="3">
    <source>
        <dbReference type="EMBL" id="OGK45256.1"/>
    </source>
</evidence>
<evidence type="ECO:0008006" key="5">
    <source>
        <dbReference type="Google" id="ProtNLM"/>
    </source>
</evidence>
<dbReference type="AlphaFoldDB" id="A0A1F7IPH5"/>
<dbReference type="PANTHER" id="PTHR45947:SF3">
    <property type="entry name" value="SULFOQUINOVOSYL TRANSFERASE SQD2"/>
    <property type="match status" value="1"/>
</dbReference>
<reference evidence="3 4" key="1">
    <citation type="journal article" date="2016" name="Nat. Commun.">
        <title>Thousands of microbial genomes shed light on interconnected biogeochemical processes in an aquifer system.</title>
        <authorList>
            <person name="Anantharaman K."/>
            <person name="Brown C.T."/>
            <person name="Hug L.A."/>
            <person name="Sharon I."/>
            <person name="Castelle C.J."/>
            <person name="Probst A.J."/>
            <person name="Thomas B.C."/>
            <person name="Singh A."/>
            <person name="Wilkins M.J."/>
            <person name="Karaoz U."/>
            <person name="Brodie E.L."/>
            <person name="Williams K.H."/>
            <person name="Hubbard S.S."/>
            <person name="Banfield J.F."/>
        </authorList>
    </citation>
    <scope>NUCLEOTIDE SEQUENCE [LARGE SCALE GENOMIC DNA]</scope>
</reference>
<accession>A0A1F7IPH5</accession>
<evidence type="ECO:0000313" key="4">
    <source>
        <dbReference type="Proteomes" id="UP000179072"/>
    </source>
</evidence>
<dbReference type="GO" id="GO:0016757">
    <property type="term" value="F:glycosyltransferase activity"/>
    <property type="evidence" value="ECO:0007669"/>
    <property type="project" value="InterPro"/>
</dbReference>
<dbReference type="InterPro" id="IPR050194">
    <property type="entry name" value="Glycosyltransferase_grp1"/>
</dbReference>
<evidence type="ECO:0000259" key="1">
    <source>
        <dbReference type="Pfam" id="PF00534"/>
    </source>
</evidence>
<dbReference type="Proteomes" id="UP000179072">
    <property type="component" value="Unassembled WGS sequence"/>
</dbReference>